<dbReference type="GO" id="GO:0005634">
    <property type="term" value="C:nucleus"/>
    <property type="evidence" value="ECO:0007669"/>
    <property type="project" value="UniProtKB-SubCell"/>
</dbReference>
<evidence type="ECO:0000256" key="1">
    <source>
        <dbReference type="ARBA" id="ARBA00004123"/>
    </source>
</evidence>
<accession>A0A0S3R605</accession>
<dbReference type="Pfam" id="PF03634">
    <property type="entry name" value="TCP"/>
    <property type="match status" value="1"/>
</dbReference>
<dbReference type="InterPro" id="IPR005333">
    <property type="entry name" value="Transcription_factor_TCP"/>
</dbReference>
<gene>
    <name evidence="7" type="primary">Vigan.01G405000</name>
    <name evidence="7" type="ORF">VIGAN_01405000</name>
</gene>
<evidence type="ECO:0000313" key="8">
    <source>
        <dbReference type="Proteomes" id="UP000291084"/>
    </source>
</evidence>
<dbReference type="GO" id="GO:0043565">
    <property type="term" value="F:sequence-specific DNA binding"/>
    <property type="evidence" value="ECO:0007669"/>
    <property type="project" value="TreeGrafter"/>
</dbReference>
<dbReference type="InterPro" id="IPR017887">
    <property type="entry name" value="TF_TCP_subgr"/>
</dbReference>
<dbReference type="Proteomes" id="UP000291084">
    <property type="component" value="Chromosome 1"/>
</dbReference>
<evidence type="ECO:0000256" key="3">
    <source>
        <dbReference type="ARBA" id="ARBA00023125"/>
    </source>
</evidence>
<keyword evidence="5" id="KW-0539">Nucleus</keyword>
<dbReference type="PANTHER" id="PTHR31072:SF226">
    <property type="entry name" value="TRANSCRIPTION FACTOR TCP18"/>
    <property type="match status" value="1"/>
</dbReference>
<evidence type="ECO:0000256" key="2">
    <source>
        <dbReference type="ARBA" id="ARBA00023015"/>
    </source>
</evidence>
<protein>
    <recommendedName>
        <fullName evidence="6">TCP domain-containing protein</fullName>
    </recommendedName>
</protein>
<dbReference type="GO" id="GO:0003700">
    <property type="term" value="F:DNA-binding transcription factor activity"/>
    <property type="evidence" value="ECO:0007669"/>
    <property type="project" value="InterPro"/>
</dbReference>
<dbReference type="AlphaFoldDB" id="A0A0S3R605"/>
<dbReference type="EMBL" id="AP015034">
    <property type="protein sequence ID" value="BAT76091.1"/>
    <property type="molecule type" value="Genomic_DNA"/>
</dbReference>
<dbReference type="GO" id="GO:2000032">
    <property type="term" value="P:regulation of secondary shoot formation"/>
    <property type="evidence" value="ECO:0007669"/>
    <property type="project" value="TreeGrafter"/>
</dbReference>
<reference evidence="7 8" key="1">
    <citation type="journal article" date="2015" name="Sci. Rep.">
        <title>The power of single molecule real-time sequencing technology in the de novo assembly of a eukaryotic genome.</title>
        <authorList>
            <person name="Sakai H."/>
            <person name="Naito K."/>
            <person name="Ogiso-Tanaka E."/>
            <person name="Takahashi Y."/>
            <person name="Iseki K."/>
            <person name="Muto C."/>
            <person name="Satou K."/>
            <person name="Teruya K."/>
            <person name="Shiroma A."/>
            <person name="Shimoji M."/>
            <person name="Hirano T."/>
            <person name="Itoh T."/>
            <person name="Kaga A."/>
            <person name="Tomooka N."/>
        </authorList>
    </citation>
    <scope>NUCLEOTIDE SEQUENCE [LARGE SCALE GENOMIC DNA]</scope>
    <source>
        <strain evidence="8">cv. Shumari</strain>
    </source>
</reference>
<evidence type="ECO:0000256" key="4">
    <source>
        <dbReference type="ARBA" id="ARBA00023163"/>
    </source>
</evidence>
<evidence type="ECO:0000313" key="7">
    <source>
        <dbReference type="EMBL" id="BAT76091.1"/>
    </source>
</evidence>
<proteinExistence type="predicted"/>
<evidence type="ECO:0000259" key="6">
    <source>
        <dbReference type="PROSITE" id="PS51369"/>
    </source>
</evidence>
<keyword evidence="2" id="KW-0805">Transcription regulation</keyword>
<keyword evidence="8" id="KW-1185">Reference proteome</keyword>
<organism evidence="7 8">
    <name type="scientific">Vigna angularis var. angularis</name>
    <dbReference type="NCBI Taxonomy" id="157739"/>
    <lineage>
        <taxon>Eukaryota</taxon>
        <taxon>Viridiplantae</taxon>
        <taxon>Streptophyta</taxon>
        <taxon>Embryophyta</taxon>
        <taxon>Tracheophyta</taxon>
        <taxon>Spermatophyta</taxon>
        <taxon>Magnoliopsida</taxon>
        <taxon>eudicotyledons</taxon>
        <taxon>Gunneridae</taxon>
        <taxon>Pentapetalae</taxon>
        <taxon>rosids</taxon>
        <taxon>fabids</taxon>
        <taxon>Fabales</taxon>
        <taxon>Fabaceae</taxon>
        <taxon>Papilionoideae</taxon>
        <taxon>50 kb inversion clade</taxon>
        <taxon>NPAAA clade</taxon>
        <taxon>indigoferoid/millettioid clade</taxon>
        <taxon>Phaseoleae</taxon>
        <taxon>Vigna</taxon>
    </lineage>
</organism>
<feature type="domain" description="TCP" evidence="6">
    <location>
        <begin position="2"/>
        <end position="72"/>
    </location>
</feature>
<keyword evidence="3" id="KW-0238">DNA-binding</keyword>
<dbReference type="PROSITE" id="PS51369">
    <property type="entry name" value="TCP"/>
    <property type="match status" value="1"/>
</dbReference>
<dbReference type="PANTHER" id="PTHR31072">
    <property type="entry name" value="TRANSCRIPTION FACTOR TCP4-RELATED"/>
    <property type="match status" value="1"/>
</dbReference>
<name>A0A0S3R605_PHAAN</name>
<sequence length="78" mass="9319">MKATRPWHNSEKVLEALEERALRPRRLRDRRMRLSLNVARRFFGLQDMLGFDKASNIVEWLLNQAKAEINRLAKEKTK</sequence>
<comment type="subcellular location">
    <subcellularLocation>
        <location evidence="1">Nucleus</location>
    </subcellularLocation>
</comment>
<keyword evidence="4" id="KW-0804">Transcription</keyword>
<evidence type="ECO:0000256" key="5">
    <source>
        <dbReference type="ARBA" id="ARBA00023242"/>
    </source>
</evidence>